<dbReference type="RefSeq" id="WP_126694530.1">
    <property type="nucleotide sequence ID" value="NZ_RXOF01000011.1"/>
</dbReference>
<dbReference type="AlphaFoldDB" id="A0A431TZW2"/>
<dbReference type="OrthoDB" id="879041at2"/>
<dbReference type="EMBL" id="RXOF01000011">
    <property type="protein sequence ID" value="RTQ47772.1"/>
    <property type="molecule type" value="Genomic_DNA"/>
</dbReference>
<name>A0A431TZW2_9BACT</name>
<evidence type="ECO:0000313" key="2">
    <source>
        <dbReference type="Proteomes" id="UP000282184"/>
    </source>
</evidence>
<dbReference type="Proteomes" id="UP000282184">
    <property type="component" value="Unassembled WGS sequence"/>
</dbReference>
<comment type="caution">
    <text evidence="1">The sequence shown here is derived from an EMBL/GenBank/DDBJ whole genome shotgun (WGS) entry which is preliminary data.</text>
</comment>
<organism evidence="1 2">
    <name type="scientific">Hymenobacter gummosus</name>
    <dbReference type="NCBI Taxonomy" id="1776032"/>
    <lineage>
        <taxon>Bacteria</taxon>
        <taxon>Pseudomonadati</taxon>
        <taxon>Bacteroidota</taxon>
        <taxon>Cytophagia</taxon>
        <taxon>Cytophagales</taxon>
        <taxon>Hymenobacteraceae</taxon>
        <taxon>Hymenobacter</taxon>
    </lineage>
</organism>
<accession>A0A431TZW2</accession>
<evidence type="ECO:0000313" key="1">
    <source>
        <dbReference type="EMBL" id="RTQ47772.1"/>
    </source>
</evidence>
<gene>
    <name evidence="1" type="ORF">EJV47_17785</name>
</gene>
<reference evidence="1 2" key="1">
    <citation type="submission" date="2018-12" db="EMBL/GenBank/DDBJ databases">
        <title>Hymenobacter gummosus sp. nov., isolated from a spring.</title>
        <authorList>
            <person name="Nie L."/>
        </authorList>
    </citation>
    <scope>NUCLEOTIDE SEQUENCE [LARGE SCALE GENOMIC DNA]</scope>
    <source>
        <strain evidence="1 2">KCTC 52166</strain>
    </source>
</reference>
<keyword evidence="2" id="KW-1185">Reference proteome</keyword>
<proteinExistence type="predicted"/>
<sequence>MASRQLDSLARPLEPTETYAPRLISLGIERELARHANGQIKRVYSLKEKTYRIDDSVSAFVVTAVLTKPLETLDFVGVYKPGNFDFWTTIGHATDSLVMPRPTEVTRLEGNRREYKVTFVTQGGPYRMLSRISFKDTANQFMAYKMEHYRPQKRAR</sequence>
<protein>
    <submittedName>
        <fullName evidence="1">Uncharacterized protein</fullName>
    </submittedName>
</protein>